<proteinExistence type="predicted"/>
<feature type="domain" description="YcaO" evidence="2">
    <location>
        <begin position="196"/>
        <end position="574"/>
    </location>
</feature>
<keyword evidence="3" id="KW-0689">Ribosomal protein</keyword>
<dbReference type="GO" id="GO:0005840">
    <property type="term" value="C:ribosome"/>
    <property type="evidence" value="ECO:0007669"/>
    <property type="project" value="UniProtKB-KW"/>
</dbReference>
<accession>A0ABV2G7D3</accession>
<keyword evidence="3" id="KW-0687">Ribonucleoprotein</keyword>
<name>A0ABV2G7D3_9BACL</name>
<dbReference type="Pfam" id="PF02624">
    <property type="entry name" value="YcaO"/>
    <property type="match status" value="1"/>
</dbReference>
<comment type="caution">
    <text evidence="3">The sequence shown here is derived from an EMBL/GenBank/DDBJ whole genome shotgun (WGS) entry which is preliminary data.</text>
</comment>
<dbReference type="PANTHER" id="PTHR37809:SF1">
    <property type="entry name" value="RIBOSOMAL PROTEIN S12 METHYLTHIOTRANSFERASE ACCESSORY FACTOR YCAO"/>
    <property type="match status" value="1"/>
</dbReference>
<dbReference type="Gene3D" id="3.30.1330.230">
    <property type="match status" value="1"/>
</dbReference>
<evidence type="ECO:0000259" key="2">
    <source>
        <dbReference type="PROSITE" id="PS51664"/>
    </source>
</evidence>
<sequence>MVTMSDVGGDARKLSDGELPVTVAHRFLFIGPLRNQNGFCPSCLKQRIEEVGLSDHYLGGDSPAEPDRAEQRLIVMYSERLRNSRDRHMLYALDRNTQEVTVLSTYKRSDCPACSSDPADAKTGEDAGGTGRPFNPADPRLRSWKEVTERIDRHSAMVRGSRLSIISRENRSGDSFGLPMVETEVRQNGVSLLSYGRTGTYGKSRYTSILESLERYATAFPYGRPDGVFREGEDPKIGLTLSQVMQAADMAPGDYSADKPIRYREAEELHSGERRLIPEQLIYFDSHHVSGEPRYLFESSNGSALGSTVGEASLFAMLELFERDAFLATWYGQIPPVRIAAGSIHSPVLKSYIVALQKKGIRVHLFDISMELRIPTIWVLLEKVGAGDEDMAFYTAAASSFELEDAIEKALIEATTAISVFQNVFSTAEFRERKKKLSRQPDAVSRLEDHLLLFSNPESGKYLEFALGTPHELSMDELDRTYERFGGSYEEVLGEFHRILKAGSDQVFRAVTPNPNMDEIGFVNVKYIVPGMLTMTFGHQNRRIIRRRVEQAIRFKGRGRLDENWLREVPHPFP</sequence>
<organism evidence="3 4">
    <name type="scientific">Bhargavaea ullalensis</name>
    <dbReference type="NCBI Taxonomy" id="1265685"/>
    <lineage>
        <taxon>Bacteria</taxon>
        <taxon>Bacillati</taxon>
        <taxon>Bacillota</taxon>
        <taxon>Bacilli</taxon>
        <taxon>Bacillales</taxon>
        <taxon>Caryophanaceae</taxon>
        <taxon>Bhargavaea</taxon>
    </lineage>
</organism>
<reference evidence="3 4" key="1">
    <citation type="submission" date="2024-06" db="EMBL/GenBank/DDBJ databases">
        <title>Genomic Encyclopedia of Type Strains, Phase IV (KMG-IV): sequencing the most valuable type-strain genomes for metagenomic binning, comparative biology and taxonomic classification.</title>
        <authorList>
            <person name="Goeker M."/>
        </authorList>
    </citation>
    <scope>NUCLEOTIDE SEQUENCE [LARGE SCALE GENOMIC DNA]</scope>
    <source>
        <strain evidence="3 4">DSM 26128</strain>
    </source>
</reference>
<dbReference type="PANTHER" id="PTHR37809">
    <property type="entry name" value="RIBOSOMAL PROTEIN S12 METHYLTHIOTRANSFERASE ACCESSORY FACTOR YCAO"/>
    <property type="match status" value="1"/>
</dbReference>
<dbReference type="PROSITE" id="PS51664">
    <property type="entry name" value="YCAO"/>
    <property type="match status" value="1"/>
</dbReference>
<feature type="region of interest" description="Disordered" evidence="1">
    <location>
        <begin position="112"/>
        <end position="140"/>
    </location>
</feature>
<evidence type="ECO:0000256" key="1">
    <source>
        <dbReference type="SAM" id="MobiDB-lite"/>
    </source>
</evidence>
<dbReference type="Proteomes" id="UP001549099">
    <property type="component" value="Unassembled WGS sequence"/>
</dbReference>
<evidence type="ECO:0000313" key="3">
    <source>
        <dbReference type="EMBL" id="MET3574195.1"/>
    </source>
</evidence>
<dbReference type="EMBL" id="JBEPLW010000001">
    <property type="protein sequence ID" value="MET3574195.1"/>
    <property type="molecule type" value="Genomic_DNA"/>
</dbReference>
<evidence type="ECO:0000313" key="4">
    <source>
        <dbReference type="Proteomes" id="UP001549099"/>
    </source>
</evidence>
<gene>
    <name evidence="3" type="ORF">ABID49_000071</name>
</gene>
<keyword evidence="4" id="KW-1185">Reference proteome</keyword>
<dbReference type="RefSeq" id="WP_354194178.1">
    <property type="nucleotide sequence ID" value="NZ_JBEPLW010000001.1"/>
</dbReference>
<protein>
    <submittedName>
        <fullName evidence="3">Ribosomal protein S12 methylthiotransferase accessory factor</fullName>
    </submittedName>
</protein>
<dbReference type="InterPro" id="IPR003776">
    <property type="entry name" value="YcaO-like_dom"/>
</dbReference>